<keyword evidence="2" id="KW-1185">Reference proteome</keyword>
<name>A0A4S8L4Y6_DENBC</name>
<dbReference type="EMBL" id="ML179660">
    <property type="protein sequence ID" value="THU83480.1"/>
    <property type="molecule type" value="Genomic_DNA"/>
</dbReference>
<reference evidence="1 2" key="1">
    <citation type="journal article" date="2019" name="Nat. Ecol. Evol.">
        <title>Megaphylogeny resolves global patterns of mushroom evolution.</title>
        <authorList>
            <person name="Varga T."/>
            <person name="Krizsan K."/>
            <person name="Foldi C."/>
            <person name="Dima B."/>
            <person name="Sanchez-Garcia M."/>
            <person name="Sanchez-Ramirez S."/>
            <person name="Szollosi G.J."/>
            <person name="Szarkandi J.G."/>
            <person name="Papp V."/>
            <person name="Albert L."/>
            <person name="Andreopoulos W."/>
            <person name="Angelini C."/>
            <person name="Antonin V."/>
            <person name="Barry K.W."/>
            <person name="Bougher N.L."/>
            <person name="Buchanan P."/>
            <person name="Buyck B."/>
            <person name="Bense V."/>
            <person name="Catcheside P."/>
            <person name="Chovatia M."/>
            <person name="Cooper J."/>
            <person name="Damon W."/>
            <person name="Desjardin D."/>
            <person name="Finy P."/>
            <person name="Geml J."/>
            <person name="Haridas S."/>
            <person name="Hughes K."/>
            <person name="Justo A."/>
            <person name="Karasinski D."/>
            <person name="Kautmanova I."/>
            <person name="Kiss B."/>
            <person name="Kocsube S."/>
            <person name="Kotiranta H."/>
            <person name="LaButti K.M."/>
            <person name="Lechner B.E."/>
            <person name="Liimatainen K."/>
            <person name="Lipzen A."/>
            <person name="Lukacs Z."/>
            <person name="Mihaltcheva S."/>
            <person name="Morgado L.N."/>
            <person name="Niskanen T."/>
            <person name="Noordeloos M.E."/>
            <person name="Ohm R.A."/>
            <person name="Ortiz-Santana B."/>
            <person name="Ovrebo C."/>
            <person name="Racz N."/>
            <person name="Riley R."/>
            <person name="Savchenko A."/>
            <person name="Shiryaev A."/>
            <person name="Soop K."/>
            <person name="Spirin V."/>
            <person name="Szebenyi C."/>
            <person name="Tomsovsky M."/>
            <person name="Tulloss R.E."/>
            <person name="Uehling J."/>
            <person name="Grigoriev I.V."/>
            <person name="Vagvolgyi C."/>
            <person name="Papp T."/>
            <person name="Martin F.M."/>
            <person name="Miettinen O."/>
            <person name="Hibbett D.S."/>
            <person name="Nagy L.G."/>
        </authorList>
    </citation>
    <scope>NUCLEOTIDE SEQUENCE [LARGE SCALE GENOMIC DNA]</scope>
    <source>
        <strain evidence="1 2">CBS 962.96</strain>
    </source>
</reference>
<protein>
    <submittedName>
        <fullName evidence="1">Uncharacterized protein</fullName>
    </submittedName>
</protein>
<proteinExistence type="predicted"/>
<organism evidence="1 2">
    <name type="scientific">Dendrothele bispora (strain CBS 962.96)</name>
    <dbReference type="NCBI Taxonomy" id="1314807"/>
    <lineage>
        <taxon>Eukaryota</taxon>
        <taxon>Fungi</taxon>
        <taxon>Dikarya</taxon>
        <taxon>Basidiomycota</taxon>
        <taxon>Agaricomycotina</taxon>
        <taxon>Agaricomycetes</taxon>
        <taxon>Agaricomycetidae</taxon>
        <taxon>Agaricales</taxon>
        <taxon>Agaricales incertae sedis</taxon>
        <taxon>Dendrothele</taxon>
    </lineage>
</organism>
<evidence type="ECO:0000313" key="1">
    <source>
        <dbReference type="EMBL" id="THU83480.1"/>
    </source>
</evidence>
<dbReference type="Proteomes" id="UP000297245">
    <property type="component" value="Unassembled WGS sequence"/>
</dbReference>
<dbReference type="AlphaFoldDB" id="A0A4S8L4Y6"/>
<evidence type="ECO:0000313" key="2">
    <source>
        <dbReference type="Proteomes" id="UP000297245"/>
    </source>
</evidence>
<gene>
    <name evidence="1" type="ORF">K435DRAFT_971547</name>
</gene>
<accession>A0A4S8L4Y6</accession>
<sequence length="275" mass="30638">MSSPNSPFYCSQTRQTHGGDLYTVPRSLLEAVCIANCIQDTAKVSPSGVSGLALSTRNKHWVEKLASRASRVVSSAQEEYLQIRKECLERVETSGSTSSGDVNLELALAFGDCFEDLLEQLKNLERDLGIYERQDVTAFMNKEKDLEMLEDHYEKLKAWKTEFGVAVRMLRGSKETIGTENANEATTNRKNPGTTLTPEPAYVRGNSQKVTTTFSSSSISNAVFNNCGGDNVNTSNDHSVNITIAGKVVNHYHAVGEHQRKWKKLGGFLRRFWMF</sequence>